<protein>
    <recommendedName>
        <fullName evidence="4">Permease family protein</fullName>
    </recommendedName>
</protein>
<dbReference type="RefSeq" id="WP_132848666.1">
    <property type="nucleotide sequence ID" value="NZ_CP058648.1"/>
</dbReference>
<dbReference type="Proteomes" id="UP000295504">
    <property type="component" value="Unassembled WGS sequence"/>
</dbReference>
<accession>A0A4R2TF51</accession>
<feature type="transmembrane region" description="Helical" evidence="1">
    <location>
        <begin position="377"/>
        <end position="397"/>
    </location>
</feature>
<evidence type="ECO:0000313" key="2">
    <source>
        <dbReference type="EMBL" id="TCQ01988.1"/>
    </source>
</evidence>
<dbReference type="OrthoDB" id="354989at2"/>
<feature type="transmembrane region" description="Helical" evidence="1">
    <location>
        <begin position="349"/>
        <end position="371"/>
    </location>
</feature>
<keyword evidence="1" id="KW-0812">Transmembrane</keyword>
<proteinExistence type="predicted"/>
<keyword evidence="1" id="KW-0472">Membrane</keyword>
<feature type="transmembrane region" description="Helical" evidence="1">
    <location>
        <begin position="142"/>
        <end position="160"/>
    </location>
</feature>
<comment type="caution">
    <text evidence="2">The sequence shown here is derived from an EMBL/GenBank/DDBJ whole genome shotgun (WGS) entry which is preliminary data.</text>
</comment>
<evidence type="ECO:0008006" key="4">
    <source>
        <dbReference type="Google" id="ProtNLM"/>
    </source>
</evidence>
<feature type="transmembrane region" description="Helical" evidence="1">
    <location>
        <begin position="263"/>
        <end position="284"/>
    </location>
</feature>
<sequence>MAIVRENGKEQPYVPFGPFKLRIPFVHFRWEWPEAIQGALLVAVPMGAIPVLQETLGVSFEVALTMMILNGILYILHPTFGDPLFPGWITPAIPLVLGYAAGFEPGVDRIHSIIALQLSMAVVFTLMGVTGWAKKIVSKVPVSLRGGIILGAGIAAVHSVVNPNGRMKGMEITIMAGAVICYLVLFSWRFYVAKDKNTFLNQLSKFGMLPGFIVALILGPLFKELPMPQIQMGFSSLRFGELISGYTVFGAPGFPPLEYFVKAIPLVFAAYIIAFGDFVLAEVVTKDADEVRKDEIIDFNANRSNMISGFRNLIMGLFAPYAPLNGPLWAGGTIAAVERYKHGRKSMDSIFGGMGSYIIAMAIAAFFTPVISLLRPALPAGLSLTLIVQGFACAYIAMEMLKTKEERGVAGIMAIFLAFRGASWGLAVGVILHLVIGVRDMVAPKVEKEAKSA</sequence>
<feature type="transmembrane region" description="Helical" evidence="1">
    <location>
        <begin position="172"/>
        <end position="191"/>
    </location>
</feature>
<feature type="transmembrane region" description="Helical" evidence="1">
    <location>
        <begin position="109"/>
        <end position="130"/>
    </location>
</feature>
<gene>
    <name evidence="2" type="ORF">EDD79_102044</name>
</gene>
<reference evidence="2 3" key="1">
    <citation type="submission" date="2019-03" db="EMBL/GenBank/DDBJ databases">
        <title>Genomic Encyclopedia of Type Strains, Phase IV (KMG-IV): sequencing the most valuable type-strain genomes for metagenomic binning, comparative biology and taxonomic classification.</title>
        <authorList>
            <person name="Goeker M."/>
        </authorList>
    </citation>
    <scope>NUCLEOTIDE SEQUENCE [LARGE SCALE GENOMIC DNA]</scope>
    <source>
        <strain evidence="2 3">DSM 100013</strain>
    </source>
</reference>
<feature type="transmembrane region" description="Helical" evidence="1">
    <location>
        <begin position="203"/>
        <end position="222"/>
    </location>
</feature>
<keyword evidence="3" id="KW-1185">Reference proteome</keyword>
<feature type="transmembrane region" description="Helical" evidence="1">
    <location>
        <begin position="409"/>
        <end position="436"/>
    </location>
</feature>
<dbReference type="AlphaFoldDB" id="A0A4R2TF51"/>
<dbReference type="EMBL" id="SLYC01000020">
    <property type="protein sequence ID" value="TCQ01988.1"/>
    <property type="molecule type" value="Genomic_DNA"/>
</dbReference>
<organism evidence="2 3">
    <name type="scientific">Serpentinicella alkaliphila</name>
    <dbReference type="NCBI Taxonomy" id="1734049"/>
    <lineage>
        <taxon>Bacteria</taxon>
        <taxon>Bacillati</taxon>
        <taxon>Bacillota</taxon>
        <taxon>Clostridia</taxon>
        <taxon>Peptostreptococcales</taxon>
        <taxon>Natronincolaceae</taxon>
        <taxon>Serpentinicella</taxon>
    </lineage>
</organism>
<feature type="transmembrane region" description="Helical" evidence="1">
    <location>
        <begin position="83"/>
        <end position="103"/>
    </location>
</feature>
<feature type="transmembrane region" description="Helical" evidence="1">
    <location>
        <begin position="58"/>
        <end position="76"/>
    </location>
</feature>
<keyword evidence="1" id="KW-1133">Transmembrane helix</keyword>
<name>A0A4R2TF51_9FIRM</name>
<evidence type="ECO:0000313" key="3">
    <source>
        <dbReference type="Proteomes" id="UP000295504"/>
    </source>
</evidence>
<evidence type="ECO:0000256" key="1">
    <source>
        <dbReference type="SAM" id="Phobius"/>
    </source>
</evidence>